<protein>
    <submittedName>
        <fullName evidence="1">Uncharacterized protein</fullName>
    </submittedName>
</protein>
<gene>
    <name evidence="1" type="ORF">CCMP2556_LOCUS15114</name>
</gene>
<evidence type="ECO:0000313" key="2">
    <source>
        <dbReference type="Proteomes" id="UP001642484"/>
    </source>
</evidence>
<dbReference type="EMBL" id="CAXAMN010007858">
    <property type="protein sequence ID" value="CAK9023145.1"/>
    <property type="molecule type" value="Genomic_DNA"/>
</dbReference>
<name>A0ABP0K8N5_9DINO</name>
<dbReference type="Proteomes" id="UP001642484">
    <property type="component" value="Unassembled WGS sequence"/>
</dbReference>
<organism evidence="1 2">
    <name type="scientific">Durusdinium trenchii</name>
    <dbReference type="NCBI Taxonomy" id="1381693"/>
    <lineage>
        <taxon>Eukaryota</taxon>
        <taxon>Sar</taxon>
        <taxon>Alveolata</taxon>
        <taxon>Dinophyceae</taxon>
        <taxon>Suessiales</taxon>
        <taxon>Symbiodiniaceae</taxon>
        <taxon>Durusdinium</taxon>
    </lineage>
</organism>
<proteinExistence type="predicted"/>
<evidence type="ECO:0000313" key="1">
    <source>
        <dbReference type="EMBL" id="CAK9023145.1"/>
    </source>
</evidence>
<accession>A0ABP0K8N5</accession>
<comment type="caution">
    <text evidence="1">The sequence shown here is derived from an EMBL/GenBank/DDBJ whole genome shotgun (WGS) entry which is preliminary data.</text>
</comment>
<reference evidence="1 2" key="1">
    <citation type="submission" date="2024-02" db="EMBL/GenBank/DDBJ databases">
        <authorList>
            <person name="Chen Y."/>
            <person name="Shah S."/>
            <person name="Dougan E. K."/>
            <person name="Thang M."/>
            <person name="Chan C."/>
        </authorList>
    </citation>
    <scope>NUCLEOTIDE SEQUENCE [LARGE SCALE GENOMIC DNA]</scope>
</reference>
<sequence length="137" mass="15419">MDTSMLLDEKLLRPSLDCTYEGSWRSAKGECAIFTDPRINRLTYEESLSDQDARLHGWLEPYEDEQGDGVIACWVAVLHLLGEDELPWYGPSFGEEPEALGQIKVELLPGQKMQTQLARISIGRGLAIADVLHSPYR</sequence>
<keyword evidence="2" id="KW-1185">Reference proteome</keyword>